<evidence type="ECO:0000313" key="1">
    <source>
        <dbReference type="EMBL" id="TCS96155.1"/>
    </source>
</evidence>
<dbReference type="SUPFAM" id="SSF54909">
    <property type="entry name" value="Dimeric alpha+beta barrel"/>
    <property type="match status" value="1"/>
</dbReference>
<evidence type="ECO:0008006" key="3">
    <source>
        <dbReference type="Google" id="ProtNLM"/>
    </source>
</evidence>
<reference evidence="1 2" key="1">
    <citation type="submission" date="2019-03" db="EMBL/GenBank/DDBJ databases">
        <title>Genomic Encyclopedia of Type Strains, Phase IV (KMG-IV): sequencing the most valuable type-strain genomes for metagenomic binning, comparative biology and taxonomic classification.</title>
        <authorList>
            <person name="Goeker M."/>
        </authorList>
    </citation>
    <scope>NUCLEOTIDE SEQUENCE [LARGE SCALE GENOMIC DNA]</scope>
    <source>
        <strain evidence="1 2">DSM 21944</strain>
    </source>
</reference>
<name>A0A4S3KZ11_9GAMM</name>
<sequence>MAKYLISFPSAAMRIDAEDMDAVVADSHAVIREAKWAGVYVFAGGLDDAVAPVTIHPDGHHSPDTHPHSRHLNGGFCILELPTRDAALEWAAKLAKACRCPQELRVFMYDEES</sequence>
<gene>
    <name evidence="1" type="ORF">EDC25_1169</name>
</gene>
<organism evidence="1 2">
    <name type="scientific">Pseudofulvimonas gallinarii</name>
    <dbReference type="NCBI Taxonomy" id="634155"/>
    <lineage>
        <taxon>Bacteria</taxon>
        <taxon>Pseudomonadati</taxon>
        <taxon>Pseudomonadota</taxon>
        <taxon>Gammaproteobacteria</taxon>
        <taxon>Lysobacterales</taxon>
        <taxon>Rhodanobacteraceae</taxon>
        <taxon>Pseudofulvimonas</taxon>
    </lineage>
</organism>
<keyword evidence="2" id="KW-1185">Reference proteome</keyword>
<dbReference type="EMBL" id="SMAF01000016">
    <property type="protein sequence ID" value="TCS96155.1"/>
    <property type="molecule type" value="Genomic_DNA"/>
</dbReference>
<dbReference type="InterPro" id="IPR011008">
    <property type="entry name" value="Dimeric_a/b-barrel"/>
</dbReference>
<dbReference type="Gene3D" id="3.30.70.1060">
    <property type="entry name" value="Dimeric alpha+beta barrel"/>
    <property type="match status" value="1"/>
</dbReference>
<protein>
    <recommendedName>
        <fullName evidence="3">YCII-related domain-containing protein</fullName>
    </recommendedName>
</protein>
<dbReference type="Proteomes" id="UP000294599">
    <property type="component" value="Unassembled WGS sequence"/>
</dbReference>
<accession>A0A4S3KZ11</accession>
<dbReference type="RefSeq" id="WP_123522416.1">
    <property type="nucleotide sequence ID" value="NZ_JBHLWF010000019.1"/>
</dbReference>
<proteinExistence type="predicted"/>
<dbReference type="AlphaFoldDB" id="A0A4S3KZ11"/>
<dbReference type="OrthoDB" id="9807535at2"/>
<comment type="caution">
    <text evidence="1">The sequence shown here is derived from an EMBL/GenBank/DDBJ whole genome shotgun (WGS) entry which is preliminary data.</text>
</comment>
<evidence type="ECO:0000313" key="2">
    <source>
        <dbReference type="Proteomes" id="UP000294599"/>
    </source>
</evidence>